<dbReference type="CDD" id="cd14066">
    <property type="entry name" value="STKc_IRAK"/>
    <property type="match status" value="1"/>
</dbReference>
<sequence length="853" mass="95110">MLQVTTMVRLGVKESRAPLVQQYCLFVVSLLVFSPTPVVTYGFTWHNYQTSDLDALQVLWGAWKTSTPQPESNLAGWNSSQEYPCSQEITENKYPNWRGVQCITDISCFITNNSTGDQNCSSLIVGLSLESASITGILPPDIGNISTLTTLELIGNPNLGGTLPTTLNNTNLFILDLHDNGFYGEIPNFGYFEWPLTLDLSGNKFNGSFPLPQIRSMVFLQKLKLGRNHFEGGIPERAFENMTQLVQLDLSNNTFNGTLPTLSMIKNLQILDLSSNKFTGTLPDLRSMHSLQSVNLSRNGLTGSVLLSSSFNRSENNSLSVLDLSHNQLTTDLSSWNKLELGSLQEVYLDNNLINGTLYISRLSALGLLNKKSTNSTGLLSVLSLTNNSISNVVYDANNVEDITTVIRLQGNPFCDSPDSNDGTRCFCKQICFNLGAMKDSNRKVVIIAVAISVTSVLILMISVAALLYRNRRYKRYLQLQVQQKFEEFEVKPTIFPYSQLRNATRDFHPDLKLGEGAFGAVYKGILPNGNVVAVKQLFAKTTQSIDEFLNEVVLLTGMKHRNLVNLKGCCIREQQRLLVYEYVDNYDVDQVLLAGANKTLLSWPVRLKICVGVARGLHYLHALAHPRIIHRDIKASNILLAKNYDTKIADFGLALLFPDEQSYILTKHIAGTKGYLAPEYASFGQLSDKVDVFSFGVLCLEIVSGRRNIDEKYPPDEMYLSKWAWDLHRRDKLMDLVDPHMSLQDEEKLEVHRLINIALLCIQNEPEQRPSMERVVAMLQGESEAEVVALKPGNDEHYLESIRLFAVGKGGLGTVKEEGESSFLDSSRRGGGRSEDDCSGAAVLELSEIRVR</sequence>
<evidence type="ECO:0000256" key="16">
    <source>
        <dbReference type="SAM" id="Phobius"/>
    </source>
</evidence>
<dbReference type="Pfam" id="PF07714">
    <property type="entry name" value="PK_Tyr_Ser-Thr"/>
    <property type="match status" value="1"/>
</dbReference>
<dbReference type="InterPro" id="IPR008271">
    <property type="entry name" value="Ser/Thr_kinase_AS"/>
</dbReference>
<dbReference type="InterPro" id="IPR017441">
    <property type="entry name" value="Protein_kinase_ATP_BS"/>
</dbReference>
<feature type="binding site" evidence="14">
    <location>
        <position position="536"/>
    </location>
    <ligand>
        <name>ATP</name>
        <dbReference type="ChEBI" id="CHEBI:30616"/>
    </ligand>
</feature>
<evidence type="ECO:0000256" key="5">
    <source>
        <dbReference type="ARBA" id="ARBA00022692"/>
    </source>
</evidence>
<dbReference type="GO" id="GO:0004674">
    <property type="term" value="F:protein serine/threonine kinase activity"/>
    <property type="evidence" value="ECO:0007669"/>
    <property type="project" value="UniProtKB-KW"/>
</dbReference>
<keyword evidence="8 14" id="KW-0547">Nucleotide-binding</keyword>
<keyword evidence="10 14" id="KW-0067">ATP-binding</keyword>
<evidence type="ECO:0000256" key="14">
    <source>
        <dbReference type="PROSITE-ProRule" id="PRU10141"/>
    </source>
</evidence>
<keyword evidence="2" id="KW-0723">Serine/threonine-protein kinase</keyword>
<keyword evidence="5 16" id="KW-0812">Transmembrane</keyword>
<gene>
    <name evidence="18" type="ORF">KC19_4G087200</name>
</gene>
<proteinExistence type="predicted"/>
<dbReference type="SUPFAM" id="SSF56112">
    <property type="entry name" value="Protein kinase-like (PK-like)"/>
    <property type="match status" value="1"/>
</dbReference>
<dbReference type="SUPFAM" id="SSF52058">
    <property type="entry name" value="L domain-like"/>
    <property type="match status" value="1"/>
</dbReference>
<dbReference type="PROSITE" id="PS00108">
    <property type="entry name" value="PROTEIN_KINASE_ST"/>
    <property type="match status" value="1"/>
</dbReference>
<feature type="transmembrane region" description="Helical" evidence="16">
    <location>
        <begin position="445"/>
        <end position="469"/>
    </location>
</feature>
<dbReference type="GO" id="GO:0005524">
    <property type="term" value="F:ATP binding"/>
    <property type="evidence" value="ECO:0007669"/>
    <property type="project" value="UniProtKB-UniRule"/>
</dbReference>
<dbReference type="Proteomes" id="UP000822688">
    <property type="component" value="Chromosome 4"/>
</dbReference>
<dbReference type="GO" id="GO:0016020">
    <property type="term" value="C:membrane"/>
    <property type="evidence" value="ECO:0007669"/>
    <property type="project" value="UniProtKB-SubCell"/>
</dbReference>
<evidence type="ECO:0000256" key="7">
    <source>
        <dbReference type="ARBA" id="ARBA00022737"/>
    </source>
</evidence>
<evidence type="ECO:0000256" key="15">
    <source>
        <dbReference type="SAM" id="MobiDB-lite"/>
    </source>
</evidence>
<evidence type="ECO:0000256" key="1">
    <source>
        <dbReference type="ARBA" id="ARBA00004479"/>
    </source>
</evidence>
<accession>A0A8T0I960</accession>
<evidence type="ECO:0000256" key="3">
    <source>
        <dbReference type="ARBA" id="ARBA00022614"/>
    </source>
</evidence>
<dbReference type="InterPro" id="IPR001611">
    <property type="entry name" value="Leu-rich_rpt"/>
</dbReference>
<feature type="region of interest" description="Disordered" evidence="15">
    <location>
        <begin position="819"/>
        <end position="840"/>
    </location>
</feature>
<dbReference type="SMART" id="SM00220">
    <property type="entry name" value="S_TKc"/>
    <property type="match status" value="1"/>
</dbReference>
<evidence type="ECO:0000256" key="4">
    <source>
        <dbReference type="ARBA" id="ARBA00022679"/>
    </source>
</evidence>
<organism evidence="18 19">
    <name type="scientific">Ceratodon purpureus</name>
    <name type="common">Fire moss</name>
    <name type="synonym">Dicranum purpureum</name>
    <dbReference type="NCBI Taxonomy" id="3225"/>
    <lineage>
        <taxon>Eukaryota</taxon>
        <taxon>Viridiplantae</taxon>
        <taxon>Streptophyta</taxon>
        <taxon>Embryophyta</taxon>
        <taxon>Bryophyta</taxon>
        <taxon>Bryophytina</taxon>
        <taxon>Bryopsida</taxon>
        <taxon>Dicranidae</taxon>
        <taxon>Pseudoditrichales</taxon>
        <taxon>Ditrichaceae</taxon>
        <taxon>Ceratodon</taxon>
    </lineage>
</organism>
<dbReference type="Gene3D" id="3.30.200.20">
    <property type="entry name" value="Phosphorylase Kinase, domain 1"/>
    <property type="match status" value="1"/>
</dbReference>
<evidence type="ECO:0000256" key="6">
    <source>
        <dbReference type="ARBA" id="ARBA00022729"/>
    </source>
</evidence>
<name>A0A8T0I960_CERPU</name>
<dbReference type="Pfam" id="PF00560">
    <property type="entry name" value="LRR_1"/>
    <property type="match status" value="1"/>
</dbReference>
<dbReference type="FunFam" id="3.30.200.20:FF:000415">
    <property type="entry name" value="receptor-like serine/threonine-protein kinase NCRK"/>
    <property type="match status" value="1"/>
</dbReference>
<dbReference type="PROSITE" id="PS50011">
    <property type="entry name" value="PROTEIN_KINASE_DOM"/>
    <property type="match status" value="1"/>
</dbReference>
<keyword evidence="6" id="KW-0732">Signal</keyword>
<keyword evidence="12 16" id="KW-0472">Membrane</keyword>
<dbReference type="PROSITE" id="PS00107">
    <property type="entry name" value="PROTEIN_KINASE_ATP"/>
    <property type="match status" value="1"/>
</dbReference>
<dbReference type="InterPro" id="IPR001245">
    <property type="entry name" value="Ser-Thr/Tyr_kinase_cat_dom"/>
</dbReference>
<evidence type="ECO:0000313" key="19">
    <source>
        <dbReference type="Proteomes" id="UP000822688"/>
    </source>
</evidence>
<dbReference type="FunFam" id="1.10.510.10:FF:000590">
    <property type="entry name" value="PR5-like receptor kinase"/>
    <property type="match status" value="1"/>
</dbReference>
<dbReference type="FunFam" id="3.80.10.10:FF:000041">
    <property type="entry name" value="LRR receptor-like serine/threonine-protein kinase ERECTA"/>
    <property type="match status" value="1"/>
</dbReference>
<dbReference type="InterPro" id="IPR011009">
    <property type="entry name" value="Kinase-like_dom_sf"/>
</dbReference>
<dbReference type="InterPro" id="IPR051824">
    <property type="entry name" value="LRR_Rcpt-Like_S/T_Kinase"/>
</dbReference>
<keyword evidence="13" id="KW-0325">Glycoprotein</keyword>
<dbReference type="EMBL" id="CM026424">
    <property type="protein sequence ID" value="KAG0579271.1"/>
    <property type="molecule type" value="Genomic_DNA"/>
</dbReference>
<keyword evidence="3" id="KW-0433">Leucine-rich repeat</keyword>
<dbReference type="Gene3D" id="1.10.510.10">
    <property type="entry name" value="Transferase(Phosphotransferase) domain 1"/>
    <property type="match status" value="1"/>
</dbReference>
<keyword evidence="9" id="KW-0418">Kinase</keyword>
<evidence type="ECO:0000256" key="8">
    <source>
        <dbReference type="ARBA" id="ARBA00022741"/>
    </source>
</evidence>
<evidence type="ECO:0000256" key="12">
    <source>
        <dbReference type="ARBA" id="ARBA00023136"/>
    </source>
</evidence>
<evidence type="ECO:0000256" key="11">
    <source>
        <dbReference type="ARBA" id="ARBA00022989"/>
    </source>
</evidence>
<dbReference type="PROSITE" id="PS51450">
    <property type="entry name" value="LRR"/>
    <property type="match status" value="2"/>
</dbReference>
<comment type="caution">
    <text evidence="18">The sequence shown here is derived from an EMBL/GenBank/DDBJ whole genome shotgun (WGS) entry which is preliminary data.</text>
</comment>
<protein>
    <recommendedName>
        <fullName evidence="17">Protein kinase domain-containing protein</fullName>
    </recommendedName>
</protein>
<keyword evidence="11 16" id="KW-1133">Transmembrane helix</keyword>
<dbReference type="InterPro" id="IPR032675">
    <property type="entry name" value="LRR_dom_sf"/>
</dbReference>
<dbReference type="Pfam" id="PF13855">
    <property type="entry name" value="LRR_8"/>
    <property type="match status" value="1"/>
</dbReference>
<dbReference type="InterPro" id="IPR000719">
    <property type="entry name" value="Prot_kinase_dom"/>
</dbReference>
<evidence type="ECO:0000313" key="18">
    <source>
        <dbReference type="EMBL" id="KAG0579271.1"/>
    </source>
</evidence>
<evidence type="ECO:0000256" key="2">
    <source>
        <dbReference type="ARBA" id="ARBA00022527"/>
    </source>
</evidence>
<keyword evidence="19" id="KW-1185">Reference proteome</keyword>
<feature type="compositionally biased region" description="Basic and acidic residues" evidence="15">
    <location>
        <begin position="827"/>
        <end position="837"/>
    </location>
</feature>
<dbReference type="PANTHER" id="PTHR48006:SF34">
    <property type="entry name" value="OS08G0203700 PROTEIN"/>
    <property type="match status" value="1"/>
</dbReference>
<reference evidence="18" key="1">
    <citation type="submission" date="2020-06" db="EMBL/GenBank/DDBJ databases">
        <title>WGS assembly of Ceratodon purpureus strain R40.</title>
        <authorList>
            <person name="Carey S.B."/>
            <person name="Jenkins J."/>
            <person name="Shu S."/>
            <person name="Lovell J.T."/>
            <person name="Sreedasyam A."/>
            <person name="Maumus F."/>
            <person name="Tiley G.P."/>
            <person name="Fernandez-Pozo N."/>
            <person name="Barry K."/>
            <person name="Chen C."/>
            <person name="Wang M."/>
            <person name="Lipzen A."/>
            <person name="Daum C."/>
            <person name="Saski C.A."/>
            <person name="Payton A.C."/>
            <person name="Mcbreen J.C."/>
            <person name="Conrad R.E."/>
            <person name="Kollar L.M."/>
            <person name="Olsson S."/>
            <person name="Huttunen S."/>
            <person name="Landis J.B."/>
            <person name="Wickett N.J."/>
            <person name="Johnson M.G."/>
            <person name="Rensing S.A."/>
            <person name="Grimwood J."/>
            <person name="Schmutz J."/>
            <person name="Mcdaniel S.F."/>
        </authorList>
    </citation>
    <scope>NUCLEOTIDE SEQUENCE</scope>
    <source>
        <strain evidence="18">R40</strain>
    </source>
</reference>
<keyword evidence="7" id="KW-0677">Repeat</keyword>
<evidence type="ECO:0000256" key="13">
    <source>
        <dbReference type="ARBA" id="ARBA00023180"/>
    </source>
</evidence>
<evidence type="ECO:0000256" key="9">
    <source>
        <dbReference type="ARBA" id="ARBA00022777"/>
    </source>
</evidence>
<dbReference type="PANTHER" id="PTHR48006">
    <property type="entry name" value="LEUCINE-RICH REPEAT-CONTAINING PROTEIN DDB_G0281931-RELATED"/>
    <property type="match status" value="1"/>
</dbReference>
<evidence type="ECO:0000259" key="17">
    <source>
        <dbReference type="PROSITE" id="PS50011"/>
    </source>
</evidence>
<keyword evidence="4" id="KW-0808">Transferase</keyword>
<dbReference type="AlphaFoldDB" id="A0A8T0I960"/>
<comment type="subcellular location">
    <subcellularLocation>
        <location evidence="1">Membrane</location>
        <topology evidence="1">Single-pass type I membrane protein</topology>
    </subcellularLocation>
</comment>
<evidence type="ECO:0000256" key="10">
    <source>
        <dbReference type="ARBA" id="ARBA00022840"/>
    </source>
</evidence>
<feature type="domain" description="Protein kinase" evidence="17">
    <location>
        <begin position="508"/>
        <end position="789"/>
    </location>
</feature>
<dbReference type="Gene3D" id="3.80.10.10">
    <property type="entry name" value="Ribonuclease Inhibitor"/>
    <property type="match status" value="3"/>
</dbReference>
<feature type="transmembrane region" description="Helical" evidence="16">
    <location>
        <begin position="23"/>
        <end position="43"/>
    </location>
</feature>